<dbReference type="Proteomes" id="UP000195221">
    <property type="component" value="Unassembled WGS sequence"/>
</dbReference>
<gene>
    <name evidence="1" type="ORF">PAMC26577_40535</name>
</gene>
<proteinExistence type="predicted"/>
<dbReference type="AlphaFoldDB" id="A0A242M401"/>
<accession>A0A242M401</accession>
<evidence type="ECO:0000313" key="2">
    <source>
        <dbReference type="Proteomes" id="UP000195221"/>
    </source>
</evidence>
<dbReference type="RefSeq" id="WP_075358674.1">
    <property type="nucleotide sequence ID" value="NZ_MSRG01000039.1"/>
</dbReference>
<comment type="caution">
    <text evidence="1">The sequence shown here is derived from an EMBL/GenBank/DDBJ whole genome shotgun (WGS) entry which is preliminary data.</text>
</comment>
<organism evidence="1 2">
    <name type="scientific">Caballeronia sordidicola</name>
    <name type="common">Burkholderia sordidicola</name>
    <dbReference type="NCBI Taxonomy" id="196367"/>
    <lineage>
        <taxon>Bacteria</taxon>
        <taxon>Pseudomonadati</taxon>
        <taxon>Pseudomonadota</taxon>
        <taxon>Betaproteobacteria</taxon>
        <taxon>Burkholderiales</taxon>
        <taxon>Burkholderiaceae</taxon>
        <taxon>Caballeronia</taxon>
    </lineage>
</organism>
<name>A0A242M401_CABSO</name>
<sequence length="275" mass="30256">MLIDQVTLVPDEAELAIVLRGDLAAILQFAANKKNPAVLSEAGVLGALLSQESLVAGTRNQRFLRNGSGDPENSESPVSLVAAGRNTRPLRKRKSRPFRIAFAGIARNVGCGGAQVTVASRREVSVDERLELSFSHVSLDMRKEADVQRLPPDAFKEGANVRTAVVVFDRYRSRPGDVLTSKVSDLSDAAPNLGLHFEDRSFGEARLNLQKLDESKPFITRLVTGDTTVVISHDGRKIRLGFAQTGRERWFKPQSAQRGFYGLAVYYRRCGRYAS</sequence>
<evidence type="ECO:0000313" key="1">
    <source>
        <dbReference type="EMBL" id="OTP65259.1"/>
    </source>
</evidence>
<dbReference type="EMBL" id="NBTZ01000182">
    <property type="protein sequence ID" value="OTP65259.1"/>
    <property type="molecule type" value="Genomic_DNA"/>
</dbReference>
<protein>
    <submittedName>
        <fullName evidence="1">Recombinase</fullName>
    </submittedName>
</protein>
<reference evidence="1 2" key="1">
    <citation type="submission" date="2017-03" db="EMBL/GenBank/DDBJ databases">
        <title>Genome analysis of strain PAMC 26577.</title>
        <authorList>
            <person name="Oh H.-M."/>
            <person name="Yang J.-A."/>
        </authorList>
    </citation>
    <scope>NUCLEOTIDE SEQUENCE [LARGE SCALE GENOMIC DNA]</scope>
    <source>
        <strain evidence="1 2">PAMC 26577</strain>
    </source>
</reference>